<dbReference type="GO" id="GO:0008817">
    <property type="term" value="F:corrinoid adenosyltransferase activity"/>
    <property type="evidence" value="ECO:0007669"/>
    <property type="project" value="TreeGrafter"/>
</dbReference>
<dbReference type="EMBL" id="MIYT01000001">
    <property type="protein sequence ID" value="OIR12956.1"/>
    <property type="molecule type" value="Genomic_DNA"/>
</dbReference>
<dbReference type="Gene3D" id="1.20.1200.10">
    <property type="entry name" value="Cobalamin adenosyltransferase-like"/>
    <property type="match status" value="1"/>
</dbReference>
<proteinExistence type="predicted"/>
<sequence>MKIYTRRGDDGSTALGSGARVSKDSPLPEAYGAVDEAQAVLGLVRAESEGELAELVEQLERDLWRVMGELAGAARGDGVTREMVAGLEARIDSLTDRFELPQEFVVPGENRVAALLDHARTVVRRAERRALAAGVGGDALAYLNRLSDLLWVMARWQAGEALPSRD</sequence>
<evidence type="ECO:0000313" key="6">
    <source>
        <dbReference type="EMBL" id="OIR12956.1"/>
    </source>
</evidence>
<feature type="compositionally biased region" description="Basic and acidic residues" evidence="4">
    <location>
        <begin position="1"/>
        <end position="10"/>
    </location>
</feature>
<feature type="region of interest" description="Disordered" evidence="4">
    <location>
        <begin position="1"/>
        <end position="27"/>
    </location>
</feature>
<dbReference type="PANTHER" id="PTHR12213">
    <property type="entry name" value="CORRINOID ADENOSYLTRANSFERASE"/>
    <property type="match status" value="1"/>
</dbReference>
<evidence type="ECO:0000313" key="7">
    <source>
        <dbReference type="Proteomes" id="UP000182853"/>
    </source>
</evidence>
<protein>
    <submittedName>
        <fullName evidence="6">ATP:cob(I)alamin adenosyltransferase</fullName>
    </submittedName>
</protein>
<accession>A0A1J5TGX0</accession>
<dbReference type="PANTHER" id="PTHR12213:SF0">
    <property type="entry name" value="CORRINOID ADENOSYLTRANSFERASE MMAB"/>
    <property type="match status" value="1"/>
</dbReference>
<dbReference type="GO" id="GO:0005524">
    <property type="term" value="F:ATP binding"/>
    <property type="evidence" value="ECO:0007669"/>
    <property type="project" value="UniProtKB-KW"/>
</dbReference>
<dbReference type="NCBIfam" id="TIGR00636">
    <property type="entry name" value="PduO_Nterm"/>
    <property type="match status" value="1"/>
</dbReference>
<dbReference type="AlphaFoldDB" id="A0A1J5TGX0"/>
<evidence type="ECO:0000256" key="2">
    <source>
        <dbReference type="ARBA" id="ARBA00022741"/>
    </source>
</evidence>
<evidence type="ECO:0000256" key="3">
    <source>
        <dbReference type="ARBA" id="ARBA00022840"/>
    </source>
</evidence>
<dbReference type="SUPFAM" id="SSF89028">
    <property type="entry name" value="Cobalamin adenosyltransferase-like"/>
    <property type="match status" value="1"/>
</dbReference>
<dbReference type="Proteomes" id="UP000182853">
    <property type="component" value="Unassembled WGS sequence"/>
</dbReference>
<dbReference type="InterPro" id="IPR029499">
    <property type="entry name" value="PduO-typ"/>
</dbReference>
<evidence type="ECO:0000256" key="1">
    <source>
        <dbReference type="ARBA" id="ARBA00022679"/>
    </source>
</evidence>
<evidence type="ECO:0000256" key="4">
    <source>
        <dbReference type="SAM" id="MobiDB-lite"/>
    </source>
</evidence>
<evidence type="ECO:0000259" key="5">
    <source>
        <dbReference type="Pfam" id="PF01923"/>
    </source>
</evidence>
<feature type="domain" description="Cobalamin adenosyltransferase-like" evidence="5">
    <location>
        <begin position="3"/>
        <end position="156"/>
    </location>
</feature>
<keyword evidence="1 6" id="KW-0808">Transferase</keyword>
<dbReference type="InterPro" id="IPR036451">
    <property type="entry name" value="CblAdoTrfase-like_sf"/>
</dbReference>
<keyword evidence="2" id="KW-0547">Nucleotide-binding</keyword>
<name>A0A1J5TGX0_9ARCH</name>
<comment type="caution">
    <text evidence="6">The sequence shown here is derived from an EMBL/GenBank/DDBJ whole genome shotgun (WGS) entry which is preliminary data.</text>
</comment>
<keyword evidence="3" id="KW-0067">ATP-binding</keyword>
<organism evidence="6 7">
    <name type="scientific">Marine Group III euryarchaeote CG-Bathy2</name>
    <dbReference type="NCBI Taxonomy" id="1889002"/>
    <lineage>
        <taxon>Archaea</taxon>
        <taxon>Methanobacteriati</taxon>
        <taxon>Thermoplasmatota</taxon>
        <taxon>Thermoplasmata</taxon>
        <taxon>Candidatus Thermoprofundales</taxon>
    </lineage>
</organism>
<reference evidence="6 7" key="1">
    <citation type="submission" date="2016-08" db="EMBL/GenBank/DDBJ databases">
        <title>New Insights into Marine Group III Euryarchaeota, from dark to light.</title>
        <authorList>
            <person name="Haro-Moreno J.M."/>
            <person name="Rodriguez-Valera F."/>
            <person name="Lopez-Garcia P."/>
            <person name="Moreira D."/>
            <person name="Martin-Cuadrado A.B."/>
        </authorList>
    </citation>
    <scope>NUCLEOTIDE SEQUENCE [LARGE SCALE GENOMIC DNA]</scope>
    <source>
        <strain evidence="6">CG-Bathy2</strain>
    </source>
</reference>
<dbReference type="Pfam" id="PF01923">
    <property type="entry name" value="Cob_adeno_trans"/>
    <property type="match status" value="1"/>
</dbReference>
<gene>
    <name evidence="6" type="ORF">BEU05_00030</name>
</gene>
<dbReference type="InterPro" id="IPR016030">
    <property type="entry name" value="CblAdoTrfase-like"/>
</dbReference>